<dbReference type="EMBL" id="FNQM01000010">
    <property type="protein sequence ID" value="SEA73396.1"/>
    <property type="molecule type" value="Genomic_DNA"/>
</dbReference>
<evidence type="ECO:0000256" key="2">
    <source>
        <dbReference type="ARBA" id="ARBA00005551"/>
    </source>
</evidence>
<feature type="transmembrane region" description="Helical" evidence="11">
    <location>
        <begin position="92"/>
        <end position="112"/>
    </location>
</feature>
<dbReference type="InterPro" id="IPR036291">
    <property type="entry name" value="NAD(P)-bd_dom_sf"/>
</dbReference>
<dbReference type="InterPro" id="IPR003148">
    <property type="entry name" value="RCK_N"/>
</dbReference>
<keyword evidence="3" id="KW-0813">Transport</keyword>
<gene>
    <name evidence="13" type="ORF">SAMN05444370_110103</name>
</gene>
<dbReference type="STRING" id="89524.SAMN05444370_110103"/>
<dbReference type="GO" id="GO:0015297">
    <property type="term" value="F:antiporter activity"/>
    <property type="evidence" value="ECO:0007669"/>
    <property type="project" value="UniProtKB-KW"/>
</dbReference>
<evidence type="ECO:0000313" key="13">
    <source>
        <dbReference type="EMBL" id="SEA73396.1"/>
    </source>
</evidence>
<feature type="transmembrane region" description="Helical" evidence="11">
    <location>
        <begin position="184"/>
        <end position="202"/>
    </location>
</feature>
<evidence type="ECO:0000256" key="5">
    <source>
        <dbReference type="ARBA" id="ARBA00022538"/>
    </source>
</evidence>
<dbReference type="InterPro" id="IPR038770">
    <property type="entry name" value="Na+/solute_symporter_sf"/>
</dbReference>
<feature type="transmembrane region" description="Helical" evidence="11">
    <location>
        <begin position="330"/>
        <end position="355"/>
    </location>
</feature>
<dbReference type="FunFam" id="3.40.50.720:FF:000036">
    <property type="entry name" value="Glutathione-regulated potassium-efflux system protein KefB"/>
    <property type="match status" value="1"/>
</dbReference>
<dbReference type="GO" id="GO:0012505">
    <property type="term" value="C:endomembrane system"/>
    <property type="evidence" value="ECO:0007669"/>
    <property type="project" value="UniProtKB-SubCell"/>
</dbReference>
<dbReference type="GO" id="GO:0008324">
    <property type="term" value="F:monoatomic cation transmembrane transporter activity"/>
    <property type="evidence" value="ECO:0007669"/>
    <property type="project" value="InterPro"/>
</dbReference>
<keyword evidence="5" id="KW-0633">Potassium transport</keyword>
<dbReference type="GO" id="GO:0005886">
    <property type="term" value="C:plasma membrane"/>
    <property type="evidence" value="ECO:0007669"/>
    <property type="project" value="TreeGrafter"/>
</dbReference>
<feature type="transmembrane region" description="Helical" evidence="11">
    <location>
        <begin position="60"/>
        <end position="80"/>
    </location>
</feature>
<comment type="similarity">
    <text evidence="2">Belongs to the monovalent cation:proton antiporter 2 (CPA2) transporter (TC 2.A.37) family.</text>
</comment>
<dbReference type="GO" id="GO:1902600">
    <property type="term" value="P:proton transmembrane transport"/>
    <property type="evidence" value="ECO:0007669"/>
    <property type="project" value="InterPro"/>
</dbReference>
<evidence type="ECO:0000256" key="8">
    <source>
        <dbReference type="ARBA" id="ARBA00022989"/>
    </source>
</evidence>
<proteinExistence type="inferred from homology"/>
<evidence type="ECO:0000256" key="9">
    <source>
        <dbReference type="ARBA" id="ARBA00023065"/>
    </source>
</evidence>
<keyword evidence="6 11" id="KW-0812">Transmembrane</keyword>
<feature type="transmembrane region" description="Helical" evidence="11">
    <location>
        <begin position="118"/>
        <end position="137"/>
    </location>
</feature>
<feature type="transmembrane region" description="Helical" evidence="11">
    <location>
        <begin position="12"/>
        <end position="29"/>
    </location>
</feature>
<feature type="transmembrane region" description="Helical" evidence="11">
    <location>
        <begin position="209"/>
        <end position="230"/>
    </location>
</feature>
<dbReference type="RefSeq" id="WP_093254669.1">
    <property type="nucleotide sequence ID" value="NZ_FNQM01000010.1"/>
</dbReference>
<feature type="domain" description="RCK N-terminal" evidence="12">
    <location>
        <begin position="405"/>
        <end position="521"/>
    </location>
</feature>
<dbReference type="PANTHER" id="PTHR46157:SF8">
    <property type="entry name" value="GLUTATHIONE-REGULATED POTASSIUM-EFFLUX SYSTEM PROTEIN"/>
    <property type="match status" value="1"/>
</dbReference>
<evidence type="ECO:0000256" key="11">
    <source>
        <dbReference type="SAM" id="Phobius"/>
    </source>
</evidence>
<evidence type="ECO:0000256" key="10">
    <source>
        <dbReference type="ARBA" id="ARBA00023136"/>
    </source>
</evidence>
<feature type="transmembrane region" description="Helical" evidence="11">
    <location>
        <begin position="157"/>
        <end position="178"/>
    </location>
</feature>
<dbReference type="InterPro" id="IPR004771">
    <property type="entry name" value="K/H_exchanger"/>
</dbReference>
<name>A0A1H4DLH0_9RHOB</name>
<evidence type="ECO:0000313" key="14">
    <source>
        <dbReference type="Proteomes" id="UP000198703"/>
    </source>
</evidence>
<keyword evidence="10 11" id="KW-0472">Membrane</keyword>
<dbReference type="AlphaFoldDB" id="A0A1H4DLH0"/>
<evidence type="ECO:0000256" key="3">
    <source>
        <dbReference type="ARBA" id="ARBA00022448"/>
    </source>
</evidence>
<dbReference type="Pfam" id="PF02254">
    <property type="entry name" value="TrkA_N"/>
    <property type="match status" value="1"/>
</dbReference>
<keyword evidence="14" id="KW-1185">Reference proteome</keyword>
<evidence type="ECO:0000256" key="4">
    <source>
        <dbReference type="ARBA" id="ARBA00022449"/>
    </source>
</evidence>
<reference evidence="13 14" key="1">
    <citation type="submission" date="2016-10" db="EMBL/GenBank/DDBJ databases">
        <authorList>
            <person name="de Groot N.N."/>
        </authorList>
    </citation>
    <scope>NUCLEOTIDE SEQUENCE [LARGE SCALE GENOMIC DNA]</scope>
    <source>
        <strain evidence="13 14">DSM 15345</strain>
    </source>
</reference>
<evidence type="ECO:0000256" key="7">
    <source>
        <dbReference type="ARBA" id="ARBA00022958"/>
    </source>
</evidence>
<protein>
    <submittedName>
        <fullName evidence="13">Kef-type potassium/proton antiporter, CPA2 family</fullName>
    </submittedName>
</protein>
<evidence type="ECO:0000259" key="12">
    <source>
        <dbReference type="PROSITE" id="PS51201"/>
    </source>
</evidence>
<dbReference type="OrthoDB" id="9781411at2"/>
<dbReference type="Proteomes" id="UP000198703">
    <property type="component" value="Unassembled WGS sequence"/>
</dbReference>
<accession>A0A1H4DLH0</accession>
<feature type="transmembrane region" description="Helical" evidence="11">
    <location>
        <begin position="299"/>
        <end position="318"/>
    </location>
</feature>
<evidence type="ECO:0000256" key="6">
    <source>
        <dbReference type="ARBA" id="ARBA00022692"/>
    </source>
</evidence>
<keyword evidence="8 11" id="KW-1133">Transmembrane helix</keyword>
<organism evidence="13 14">
    <name type="scientific">Rubrimonas cliftonensis</name>
    <dbReference type="NCBI Taxonomy" id="89524"/>
    <lineage>
        <taxon>Bacteria</taxon>
        <taxon>Pseudomonadati</taxon>
        <taxon>Pseudomonadota</taxon>
        <taxon>Alphaproteobacteria</taxon>
        <taxon>Rhodobacterales</taxon>
        <taxon>Paracoccaceae</taxon>
        <taxon>Rubrimonas</taxon>
    </lineage>
</organism>
<keyword evidence="9" id="KW-0406">Ion transport</keyword>
<comment type="subcellular location">
    <subcellularLocation>
        <location evidence="1">Endomembrane system</location>
        <topology evidence="1">Multi-pass membrane protein</topology>
    </subcellularLocation>
</comment>
<feature type="transmembrane region" description="Helical" evidence="11">
    <location>
        <begin position="34"/>
        <end position="54"/>
    </location>
</feature>
<dbReference type="PANTHER" id="PTHR46157">
    <property type="entry name" value="K(+) EFFLUX ANTIPORTER 3, CHLOROPLASTIC"/>
    <property type="match status" value="1"/>
</dbReference>
<evidence type="ECO:0000256" key="1">
    <source>
        <dbReference type="ARBA" id="ARBA00004127"/>
    </source>
</evidence>
<dbReference type="Gene3D" id="1.20.1530.20">
    <property type="match status" value="1"/>
</dbReference>
<keyword evidence="7" id="KW-0630">Potassium</keyword>
<dbReference type="GO" id="GO:0006813">
    <property type="term" value="P:potassium ion transport"/>
    <property type="evidence" value="ECO:0007669"/>
    <property type="project" value="UniProtKB-KW"/>
</dbReference>
<dbReference type="InterPro" id="IPR006153">
    <property type="entry name" value="Cation/H_exchanger_TM"/>
</dbReference>
<sequence>MAVGADPFLLDAAVYLGAAVVGVAAFKRLGLGSVLGYLFAGALIGPAGLGLIADQEDGEQVMHVAEFGVVLLLFVIGLELQPSRLWRMRSEILGLGFAQLLSAGAALAAALWLAGFSLAGAAVTGLALALSSTAFGVQILRERREFATPYGRKAFSILLFQDMAVVPLLALTALLAPLGRPESAGLLDVVVPVAALAALIVVARYGLPWLFRAIAMAGADEVFTAAALFVVAASALAMQAAGLSMALGAFLAGLLLAETEFRHQLETDIEPFRSLFLGLFFIAVGMSVDWALAVDNIAIVAGGAVGLYALKAALLFVVGRRSGSSETDAVRLAATLGQSGEFAFVLLALASANWLITPRDAALLTALVGVSMALTPAAVKAADWWARRQGARAEARGLEPPEARPANVIVAGFGRTGQIVARVLQMRGYDLTLIDNSPRRIQMAAQFGNKVFFGDGSRLDVLTMAGAAEARAIFLCINDREGARMAVKRLRERFPGQLILAMTYDRFSDIEMREAGADVSIREVFESSVMLAREGLARMGDNADLDELIAEFRRRDEELLRLQIEIGVHEGLAKMREKYAIERAG</sequence>
<dbReference type="NCBIfam" id="TIGR00932">
    <property type="entry name" value="2a37"/>
    <property type="match status" value="1"/>
</dbReference>
<dbReference type="Gene3D" id="3.40.50.720">
    <property type="entry name" value="NAD(P)-binding Rossmann-like Domain"/>
    <property type="match status" value="1"/>
</dbReference>
<feature type="transmembrane region" description="Helical" evidence="11">
    <location>
        <begin position="236"/>
        <end position="255"/>
    </location>
</feature>
<dbReference type="Pfam" id="PF00999">
    <property type="entry name" value="Na_H_Exchanger"/>
    <property type="match status" value="1"/>
</dbReference>
<keyword evidence="4" id="KW-0050">Antiport</keyword>
<dbReference type="PROSITE" id="PS51201">
    <property type="entry name" value="RCK_N"/>
    <property type="match status" value="1"/>
</dbReference>
<feature type="transmembrane region" description="Helical" evidence="11">
    <location>
        <begin position="275"/>
        <end position="293"/>
    </location>
</feature>
<dbReference type="SUPFAM" id="SSF51735">
    <property type="entry name" value="NAD(P)-binding Rossmann-fold domains"/>
    <property type="match status" value="1"/>
</dbReference>